<evidence type="ECO:0000313" key="3">
    <source>
        <dbReference type="Proteomes" id="UP000823637"/>
    </source>
</evidence>
<evidence type="ECO:0008006" key="4">
    <source>
        <dbReference type="Google" id="ProtNLM"/>
    </source>
</evidence>
<feature type="chain" id="PRO_5038495774" description="Conjugal transfer protein TrbJ" evidence="1">
    <location>
        <begin position="22"/>
        <end position="205"/>
    </location>
</feature>
<dbReference type="EMBL" id="JADIMR010000091">
    <property type="protein sequence ID" value="MBO8447307.1"/>
    <property type="molecule type" value="Genomic_DNA"/>
</dbReference>
<gene>
    <name evidence="2" type="ORF">IAC32_06140</name>
</gene>
<reference evidence="2" key="2">
    <citation type="journal article" date="2021" name="PeerJ">
        <title>Extensive microbial diversity within the chicken gut microbiome revealed by metagenomics and culture.</title>
        <authorList>
            <person name="Gilroy R."/>
            <person name="Ravi A."/>
            <person name="Getino M."/>
            <person name="Pursley I."/>
            <person name="Horton D.L."/>
            <person name="Alikhan N.F."/>
            <person name="Baker D."/>
            <person name="Gharbi K."/>
            <person name="Hall N."/>
            <person name="Watson M."/>
            <person name="Adriaenssens E.M."/>
            <person name="Foster-Nyarko E."/>
            <person name="Jarju S."/>
            <person name="Secka A."/>
            <person name="Antonio M."/>
            <person name="Oren A."/>
            <person name="Chaudhuri R.R."/>
            <person name="La Ragione R."/>
            <person name="Hildebrand F."/>
            <person name="Pallen M.J."/>
        </authorList>
    </citation>
    <scope>NUCLEOTIDE SEQUENCE</scope>
    <source>
        <strain evidence="2">D3-1215</strain>
    </source>
</reference>
<organism evidence="2 3">
    <name type="scientific">Candidatus Enterocola intestinipullorum</name>
    <dbReference type="NCBI Taxonomy" id="2840783"/>
    <lineage>
        <taxon>Bacteria</taxon>
        <taxon>Pseudomonadati</taxon>
        <taxon>Bacteroidota</taxon>
        <taxon>Bacteroidia</taxon>
        <taxon>Bacteroidales</taxon>
        <taxon>Candidatus Enterocola</taxon>
    </lineage>
</organism>
<dbReference type="AlphaFoldDB" id="A0A9D9EHE8"/>
<sequence>MKKIISVILFVSLPFWTNAQMAVYDNFSCMQDLTLFLQEMEETIGQSLELSDQTSIAYESLELSQQAAERLKKVSDYVKESRDVLEMTRSGVRISQKMVDYKDRIMQLSNISDEEKYWILDMAMDIAEKAAERATEGLKITEQGASDGQFTDYERLQLIKNMKEQLLSLENDLDDLYSRAASYSNYTGVISSFRNFALDVSTFAD</sequence>
<reference evidence="2" key="1">
    <citation type="submission" date="2020-10" db="EMBL/GenBank/DDBJ databases">
        <authorList>
            <person name="Gilroy R."/>
        </authorList>
    </citation>
    <scope>NUCLEOTIDE SEQUENCE</scope>
    <source>
        <strain evidence="2">D3-1215</strain>
    </source>
</reference>
<name>A0A9D9EHE8_9BACT</name>
<keyword evidence="1" id="KW-0732">Signal</keyword>
<proteinExistence type="predicted"/>
<protein>
    <recommendedName>
        <fullName evidence="4">Conjugal transfer protein TrbJ</fullName>
    </recommendedName>
</protein>
<evidence type="ECO:0000313" key="2">
    <source>
        <dbReference type="EMBL" id="MBO8447307.1"/>
    </source>
</evidence>
<evidence type="ECO:0000256" key="1">
    <source>
        <dbReference type="SAM" id="SignalP"/>
    </source>
</evidence>
<accession>A0A9D9EHE8</accession>
<dbReference type="Proteomes" id="UP000823637">
    <property type="component" value="Unassembled WGS sequence"/>
</dbReference>
<comment type="caution">
    <text evidence="2">The sequence shown here is derived from an EMBL/GenBank/DDBJ whole genome shotgun (WGS) entry which is preliminary data.</text>
</comment>
<feature type="signal peptide" evidence="1">
    <location>
        <begin position="1"/>
        <end position="21"/>
    </location>
</feature>